<organism evidence="5 6">
    <name type="scientific">Infirmifilum uzonense</name>
    <dbReference type="NCBI Taxonomy" id="1550241"/>
    <lineage>
        <taxon>Archaea</taxon>
        <taxon>Thermoproteota</taxon>
        <taxon>Thermoprotei</taxon>
        <taxon>Thermofilales</taxon>
        <taxon>Thermofilaceae</taxon>
        <taxon>Infirmifilum</taxon>
    </lineage>
</organism>
<dbReference type="FunFam" id="3.40.50.300:FF:000032">
    <property type="entry name" value="Export ABC transporter ATP-binding protein"/>
    <property type="match status" value="1"/>
</dbReference>
<dbReference type="PROSITE" id="PS00211">
    <property type="entry name" value="ABC_TRANSPORTER_1"/>
    <property type="match status" value="1"/>
</dbReference>
<dbReference type="PROSITE" id="PS50893">
    <property type="entry name" value="ABC_TRANSPORTER_2"/>
    <property type="match status" value="1"/>
</dbReference>
<dbReference type="Gene3D" id="3.40.50.300">
    <property type="entry name" value="P-loop containing nucleotide triphosphate hydrolases"/>
    <property type="match status" value="1"/>
</dbReference>
<dbReference type="STRING" id="1550241.MA03_01980"/>
<dbReference type="InterPro" id="IPR027417">
    <property type="entry name" value="P-loop_NTPase"/>
</dbReference>
<evidence type="ECO:0000256" key="2">
    <source>
        <dbReference type="ARBA" id="ARBA00022741"/>
    </source>
</evidence>
<dbReference type="RefSeq" id="WP_052883667.1">
    <property type="nucleotide sequence ID" value="NZ_CP009961.1"/>
</dbReference>
<evidence type="ECO:0000313" key="6">
    <source>
        <dbReference type="Proteomes" id="UP000067434"/>
    </source>
</evidence>
<gene>
    <name evidence="5" type="ORF">MA03_01980</name>
</gene>
<dbReference type="InterPro" id="IPR017911">
    <property type="entry name" value="MacB-like_ATP-bd"/>
</dbReference>
<dbReference type="AlphaFoldDB" id="A0A0F7FHT3"/>
<dbReference type="InterPro" id="IPR003593">
    <property type="entry name" value="AAA+_ATPase"/>
</dbReference>
<dbReference type="HOGENOM" id="CLU_000604_1_22_2"/>
<reference evidence="5 6" key="1">
    <citation type="journal article" date="2015" name="Stand. Genomic Sci.">
        <title>Complete genome sequence of and proposal of Thermofilum uzonense sp. nov. a novel hyperthermophilic crenarchaeon and emended description of the genus Thermofilum.</title>
        <authorList>
            <person name="Toshchakov S.V."/>
            <person name="Korzhenkov A.A."/>
            <person name="Samarov N.I."/>
            <person name="Mazunin I.O."/>
            <person name="Mozhey O.I."/>
            <person name="Shmyr I.S."/>
            <person name="Derbikova K.S."/>
            <person name="Taranov E.A."/>
            <person name="Dominova I.N."/>
            <person name="Bonch-Osmolovskaya E.A."/>
            <person name="Patrushev M.V."/>
            <person name="Podosokorskaya O.A."/>
            <person name="Kublanov I.V."/>
        </authorList>
    </citation>
    <scope>NUCLEOTIDE SEQUENCE [LARGE SCALE GENOMIC DNA]</scope>
    <source>
        <strain evidence="5 6">1807-2</strain>
    </source>
</reference>
<feature type="domain" description="ABC transporter" evidence="4">
    <location>
        <begin position="5"/>
        <end position="243"/>
    </location>
</feature>
<name>A0A0F7FHT3_9CREN</name>
<evidence type="ECO:0000313" key="5">
    <source>
        <dbReference type="EMBL" id="AKG38294.1"/>
    </source>
</evidence>
<dbReference type="Pfam" id="PF00005">
    <property type="entry name" value="ABC_tran"/>
    <property type="match status" value="1"/>
</dbReference>
<dbReference type="InterPro" id="IPR015854">
    <property type="entry name" value="ABC_transpr_LolD-like"/>
</dbReference>
<evidence type="ECO:0000256" key="3">
    <source>
        <dbReference type="ARBA" id="ARBA00022840"/>
    </source>
</evidence>
<dbReference type="Proteomes" id="UP000067434">
    <property type="component" value="Chromosome"/>
</dbReference>
<dbReference type="PANTHER" id="PTHR24220">
    <property type="entry name" value="IMPORT ATP-BINDING PROTEIN"/>
    <property type="match status" value="1"/>
</dbReference>
<dbReference type="InterPro" id="IPR017871">
    <property type="entry name" value="ABC_transporter-like_CS"/>
</dbReference>
<dbReference type="GO" id="GO:0005524">
    <property type="term" value="F:ATP binding"/>
    <property type="evidence" value="ECO:0007669"/>
    <property type="project" value="UniProtKB-KW"/>
</dbReference>
<dbReference type="GeneID" id="25400961"/>
<dbReference type="GO" id="GO:0098796">
    <property type="term" value="C:membrane protein complex"/>
    <property type="evidence" value="ECO:0007669"/>
    <property type="project" value="UniProtKB-ARBA"/>
</dbReference>
<dbReference type="GO" id="GO:0005886">
    <property type="term" value="C:plasma membrane"/>
    <property type="evidence" value="ECO:0007669"/>
    <property type="project" value="TreeGrafter"/>
</dbReference>
<accession>A0A0F7FHT3</accession>
<dbReference type="InterPro" id="IPR003439">
    <property type="entry name" value="ABC_transporter-like_ATP-bd"/>
</dbReference>
<keyword evidence="1" id="KW-0813">Transport</keyword>
<dbReference type="PATRIC" id="fig|1550241.5.peg.403"/>
<dbReference type="EMBL" id="CP009961">
    <property type="protein sequence ID" value="AKG38294.1"/>
    <property type="molecule type" value="Genomic_DNA"/>
</dbReference>
<protein>
    <submittedName>
        <fullName evidence="5">ABC transporter ATP-binding protein</fullName>
    </submittedName>
</protein>
<evidence type="ECO:0000259" key="4">
    <source>
        <dbReference type="PROSITE" id="PS50893"/>
    </source>
</evidence>
<dbReference type="CDD" id="cd03255">
    <property type="entry name" value="ABC_MJ0796_LolCDE_FtsE"/>
    <property type="match status" value="1"/>
</dbReference>
<dbReference type="GO" id="GO:0016887">
    <property type="term" value="F:ATP hydrolysis activity"/>
    <property type="evidence" value="ECO:0007669"/>
    <property type="project" value="InterPro"/>
</dbReference>
<dbReference type="KEGG" id="thf:MA03_01980"/>
<dbReference type="OrthoDB" id="44250at2157"/>
<keyword evidence="3 5" id="KW-0067">ATP-binding</keyword>
<evidence type="ECO:0000256" key="1">
    <source>
        <dbReference type="ARBA" id="ARBA00022448"/>
    </source>
</evidence>
<sequence>MSEIIILEHVSKIYNSASGPVIAVNDVSMSVRQGEFFAIVGPSGSGKTTMLHLIGGLDRPTSGKIIVAGREISSLRSDESLSRYRNEIVGFVFQMFYLVPRLKVIENVELPLIKKGIQRDERRKMALEALRMVGLESAALKYPTQLSGGEQQRVAIARAIVGRPRILLADEPTGNLDARNSQVIMDVFRKLNQEYGITIVMVTHNLELIWYCDRVARMQSGSLVDIYTPDTYDQLIVSFVKKL</sequence>
<dbReference type="SMART" id="SM00382">
    <property type="entry name" value="AAA"/>
    <property type="match status" value="1"/>
</dbReference>
<proteinExistence type="predicted"/>
<keyword evidence="2" id="KW-0547">Nucleotide-binding</keyword>
<dbReference type="SUPFAM" id="SSF52540">
    <property type="entry name" value="P-loop containing nucleoside triphosphate hydrolases"/>
    <property type="match status" value="1"/>
</dbReference>
<dbReference type="GO" id="GO:0022857">
    <property type="term" value="F:transmembrane transporter activity"/>
    <property type="evidence" value="ECO:0007669"/>
    <property type="project" value="TreeGrafter"/>
</dbReference>
<dbReference type="PANTHER" id="PTHR24220:SF86">
    <property type="entry name" value="ABC TRANSPORTER ABCH.1"/>
    <property type="match status" value="1"/>
</dbReference>
<keyword evidence="6" id="KW-1185">Reference proteome</keyword>